<reference evidence="1 2" key="1">
    <citation type="submission" date="2017-08" db="EMBL/GenBank/DDBJ databases">
        <title>Pusillimonas indicus sp. nov., a member of the family Alcaligenaceae isolated from surface seawater.</title>
        <authorList>
            <person name="Li J."/>
        </authorList>
    </citation>
    <scope>NUCLEOTIDE SEQUENCE [LARGE SCALE GENOMIC DNA]</scope>
    <source>
        <strain evidence="1 2">L52-1-41</strain>
    </source>
</reference>
<dbReference type="Proteomes" id="UP000266206">
    <property type="component" value="Unassembled WGS sequence"/>
</dbReference>
<proteinExistence type="predicted"/>
<evidence type="ECO:0000313" key="1">
    <source>
        <dbReference type="EMBL" id="RIY41955.1"/>
    </source>
</evidence>
<gene>
    <name evidence="1" type="ORF">CJP73_00465</name>
</gene>
<dbReference type="AlphaFoldDB" id="A0A3A1YWN2"/>
<evidence type="ECO:0000313" key="2">
    <source>
        <dbReference type="Proteomes" id="UP000266206"/>
    </source>
</evidence>
<dbReference type="EMBL" id="NQYH01000001">
    <property type="protein sequence ID" value="RIY41955.1"/>
    <property type="molecule type" value="Genomic_DNA"/>
</dbReference>
<comment type="caution">
    <text evidence="1">The sequence shown here is derived from an EMBL/GenBank/DDBJ whole genome shotgun (WGS) entry which is preliminary data.</text>
</comment>
<accession>A0A3A1YWN2</accession>
<organism evidence="1 2">
    <name type="scientific">Neopusillimonas maritima</name>
    <dbReference type="NCBI Taxonomy" id="2026239"/>
    <lineage>
        <taxon>Bacteria</taxon>
        <taxon>Pseudomonadati</taxon>
        <taxon>Pseudomonadota</taxon>
        <taxon>Betaproteobacteria</taxon>
        <taxon>Burkholderiales</taxon>
        <taxon>Alcaligenaceae</taxon>
        <taxon>Neopusillimonas</taxon>
    </lineage>
</organism>
<sequence>MKVQNTSKRVIKLMNGKQKVTLIPGTDEVYDVTDCPDVQFYLDAGDLTEATARRVRAKAGDKADGKTEGNNKEQ</sequence>
<protein>
    <submittedName>
        <fullName evidence="1">Uncharacterized protein</fullName>
    </submittedName>
</protein>
<dbReference type="RefSeq" id="WP_119515182.1">
    <property type="nucleotide sequence ID" value="NZ_NQYH01000001.1"/>
</dbReference>
<name>A0A3A1YWN2_9BURK</name>